<dbReference type="PANTHER" id="PTHR11654">
    <property type="entry name" value="OLIGOPEPTIDE TRANSPORTER-RELATED"/>
    <property type="match status" value="1"/>
</dbReference>
<feature type="transmembrane region" description="Helical" evidence="6">
    <location>
        <begin position="311"/>
        <end position="330"/>
    </location>
</feature>
<proteinExistence type="inferred from homology"/>
<dbReference type="EMBL" id="JBBPBN010000101">
    <property type="protein sequence ID" value="KAK8979444.1"/>
    <property type="molecule type" value="Genomic_DNA"/>
</dbReference>
<comment type="caution">
    <text evidence="7">The sequence shown here is derived from an EMBL/GenBank/DDBJ whole genome shotgun (WGS) entry which is preliminary data.</text>
</comment>
<evidence type="ECO:0000313" key="8">
    <source>
        <dbReference type="Proteomes" id="UP001396334"/>
    </source>
</evidence>
<keyword evidence="4 6" id="KW-1133">Transmembrane helix</keyword>
<protein>
    <submittedName>
        <fullName evidence="7">Uncharacterized protein</fullName>
    </submittedName>
</protein>
<sequence>MGSVDEERPFLEAGLADQAESSVLYTGDGSVDFHGNPVLKQNTGNWKACPFILGNECCERLAYYGIATNLVSYLTKKLHQGNVSAARNVTTWQGTCYLTPLIGAVLADAYWGRYWTIAAFSTIYFIGMCTLTLSASIPALKPAECVGNICPAATPAEYAVFFFGLYLIALGAGGIKPCVSSFGADQFDDTDPKERVKKGTMLDGVLDLAFQLCLWVLLSEVFFSGTPLYRFQRPGGSPITRMCQVAVAAFRKRHLKSPDAMRSLCSALPLLTTALGSYLSSFILTVVTYLTTKGGQVGWIPDNLNKGHLDYFFWLLASLSLLNLLVYTVCASKYKQKKTS</sequence>
<evidence type="ECO:0000256" key="6">
    <source>
        <dbReference type="SAM" id="Phobius"/>
    </source>
</evidence>
<organism evidence="7 8">
    <name type="scientific">Hibiscus sabdariffa</name>
    <name type="common">roselle</name>
    <dbReference type="NCBI Taxonomy" id="183260"/>
    <lineage>
        <taxon>Eukaryota</taxon>
        <taxon>Viridiplantae</taxon>
        <taxon>Streptophyta</taxon>
        <taxon>Embryophyta</taxon>
        <taxon>Tracheophyta</taxon>
        <taxon>Spermatophyta</taxon>
        <taxon>Magnoliopsida</taxon>
        <taxon>eudicotyledons</taxon>
        <taxon>Gunneridae</taxon>
        <taxon>Pentapetalae</taxon>
        <taxon>rosids</taxon>
        <taxon>malvids</taxon>
        <taxon>Malvales</taxon>
        <taxon>Malvaceae</taxon>
        <taxon>Malvoideae</taxon>
        <taxon>Hibiscus</taxon>
    </lineage>
</organism>
<name>A0ABR2NTF3_9ROSI</name>
<accession>A0ABR2NTF3</accession>
<comment type="similarity">
    <text evidence="2">Belongs to the major facilitator superfamily. Proton-dependent oligopeptide transporter (POT/PTR) (TC 2.A.17) family.</text>
</comment>
<dbReference type="Gene3D" id="1.20.1250.20">
    <property type="entry name" value="MFS general substrate transporter like domains"/>
    <property type="match status" value="2"/>
</dbReference>
<evidence type="ECO:0000256" key="4">
    <source>
        <dbReference type="ARBA" id="ARBA00022989"/>
    </source>
</evidence>
<dbReference type="InterPro" id="IPR036259">
    <property type="entry name" value="MFS_trans_sf"/>
</dbReference>
<keyword evidence="5 6" id="KW-0472">Membrane</keyword>
<dbReference type="PROSITE" id="PS01022">
    <property type="entry name" value="PTR2_1"/>
    <property type="match status" value="1"/>
</dbReference>
<comment type="subcellular location">
    <subcellularLocation>
        <location evidence="1">Membrane</location>
        <topology evidence="1">Multi-pass membrane protein</topology>
    </subcellularLocation>
</comment>
<evidence type="ECO:0000256" key="5">
    <source>
        <dbReference type="ARBA" id="ARBA00023136"/>
    </source>
</evidence>
<dbReference type="InterPro" id="IPR018456">
    <property type="entry name" value="PTR2_symporter_CS"/>
</dbReference>
<dbReference type="SUPFAM" id="SSF103473">
    <property type="entry name" value="MFS general substrate transporter"/>
    <property type="match status" value="1"/>
</dbReference>
<dbReference type="Pfam" id="PF00854">
    <property type="entry name" value="PTR2"/>
    <property type="match status" value="1"/>
</dbReference>
<dbReference type="InterPro" id="IPR000109">
    <property type="entry name" value="POT_fam"/>
</dbReference>
<evidence type="ECO:0000313" key="7">
    <source>
        <dbReference type="EMBL" id="KAK8979444.1"/>
    </source>
</evidence>
<feature type="transmembrane region" description="Helical" evidence="6">
    <location>
        <begin position="264"/>
        <end position="291"/>
    </location>
</feature>
<evidence type="ECO:0000256" key="1">
    <source>
        <dbReference type="ARBA" id="ARBA00004141"/>
    </source>
</evidence>
<feature type="transmembrane region" description="Helical" evidence="6">
    <location>
        <begin position="158"/>
        <end position="175"/>
    </location>
</feature>
<reference evidence="7 8" key="1">
    <citation type="journal article" date="2024" name="G3 (Bethesda)">
        <title>Genome assembly of Hibiscus sabdariffa L. provides insights into metabolisms of medicinal natural products.</title>
        <authorList>
            <person name="Kim T."/>
        </authorList>
    </citation>
    <scope>NUCLEOTIDE SEQUENCE [LARGE SCALE GENOMIC DNA]</scope>
    <source>
        <strain evidence="7">TK-2024</strain>
        <tissue evidence="7">Old leaves</tissue>
    </source>
</reference>
<evidence type="ECO:0000256" key="2">
    <source>
        <dbReference type="ARBA" id="ARBA00005982"/>
    </source>
</evidence>
<feature type="transmembrane region" description="Helical" evidence="6">
    <location>
        <begin position="208"/>
        <end position="229"/>
    </location>
</feature>
<dbReference type="Proteomes" id="UP001396334">
    <property type="component" value="Unassembled WGS sequence"/>
</dbReference>
<evidence type="ECO:0000256" key="3">
    <source>
        <dbReference type="ARBA" id="ARBA00022692"/>
    </source>
</evidence>
<keyword evidence="8" id="KW-1185">Reference proteome</keyword>
<gene>
    <name evidence="7" type="ORF">V6N11_073443</name>
</gene>
<keyword evidence="3 6" id="KW-0812">Transmembrane</keyword>
<feature type="transmembrane region" description="Helical" evidence="6">
    <location>
        <begin position="114"/>
        <end position="137"/>
    </location>
</feature>